<feature type="domain" description="Up-regulated during septation protein 1" evidence="3">
    <location>
        <begin position="71"/>
        <end position="199"/>
    </location>
</feature>
<evidence type="ECO:0000259" key="4">
    <source>
        <dbReference type="Pfam" id="PF25078"/>
    </source>
</evidence>
<dbReference type="PANTHER" id="PTHR23159:SF60">
    <property type="entry name" value="SPINDLE ASSEMBLY ABNORMAL PROTEIN 4"/>
    <property type="match status" value="1"/>
</dbReference>
<feature type="region of interest" description="Disordered" evidence="2">
    <location>
        <begin position="43"/>
        <end position="62"/>
    </location>
</feature>
<feature type="region of interest" description="Disordered" evidence="2">
    <location>
        <begin position="200"/>
        <end position="224"/>
    </location>
</feature>
<evidence type="ECO:0000256" key="1">
    <source>
        <dbReference type="SAM" id="Coils"/>
    </source>
</evidence>
<feature type="region of interest" description="Disordered" evidence="2">
    <location>
        <begin position="132"/>
        <end position="163"/>
    </location>
</feature>
<evidence type="ECO:0000256" key="2">
    <source>
        <dbReference type="SAM" id="MobiDB-lite"/>
    </source>
</evidence>
<feature type="domain" description="DUF7801" evidence="4">
    <location>
        <begin position="681"/>
        <end position="733"/>
    </location>
</feature>
<feature type="compositionally biased region" description="Polar residues" evidence="2">
    <location>
        <begin position="51"/>
        <end position="61"/>
    </location>
</feature>
<dbReference type="AlphaFoldDB" id="A0AA38RE02"/>
<sequence length="886" mass="99332">MNISSARGPSGYNGGGLSAALDVGPGGKTLVEGYRQDILNNFEQEKPPYNPLNQNRPQSSPLVDLKDPIQVHLLTETALSDSREWTILSQEEVDDLKKHIQSLTQRIEQTRTNLAIQSKYRDAAISMSKLYSPTKSEGKRRSLLGNRHSGEAVREAEAERQASERRCEELAAELFSLEKRIMEPQRRLLEHTAGILQLTHRGSKKQAPAPGPPASGIPGSPESLYTYSHGRNSMEPGGDDTYFDEAGLYFPLDQPEGRYGRPRKNTIEIPVKSPVREQTKELREETDRLRNQNRSLRSETDQLRLNNDSLNSEVEMVKRQSADQLKTISNTQKRLEDLNSRLRDVIVQANPEQNGDYIMPPSDRLEASEMISQHLDYIDAGLDAVRSSVQASKDLGGPGLAAIEAEIEGVNRQMWVALNSVDPLYPSPPEEGYGLDARLDWLRESIRKVEDEFVRAADASNVTAADKQKVEQVETVLMGLWDIIQSGLADIQQRKEERKRIRLEKGLQDDEDELSGDESFEPDEPYSLPAFSTKVQWLYAQATSLKEQKSVLKRQIKQQRELNNKSDTQRDIELQAKVDEHSRTKDLLERTEKEAMEAQQKLADVLRDLEAAQKTNAADESAAIKAAQDQLKERNDTIAALESSTKDLQDKLTKVETQLDSITEQLNAVTEAKNAAAAEAERLQSDIKQRDEELEKMNLMVVELKTEMTIAKAELEGAYGSRAQRAAEAAALTKTSEKAEMEAQTDKLKSELASTLKELEDITKETISSEKEKAELEGRLDDALAAKASLDAEVRALRQKLDTEVGRLQELLDAEKLKAVPGQGAVGKPSAGASMLSEQFRATMKEERRKFQEELREEQARRRRLEDELRALRKAQGPGRSPLSPR</sequence>
<feature type="compositionally biased region" description="Basic and acidic residues" evidence="2">
    <location>
        <begin position="148"/>
        <end position="163"/>
    </location>
</feature>
<dbReference type="PANTHER" id="PTHR23159">
    <property type="entry name" value="CENTROSOMAL PROTEIN 2"/>
    <property type="match status" value="1"/>
</dbReference>
<dbReference type="Pfam" id="PF25078">
    <property type="entry name" value="DUF7801"/>
    <property type="match status" value="1"/>
</dbReference>
<evidence type="ECO:0000313" key="6">
    <source>
        <dbReference type="Proteomes" id="UP001174694"/>
    </source>
</evidence>
<dbReference type="InterPro" id="IPR029191">
    <property type="entry name" value="Uds1"/>
</dbReference>
<feature type="region of interest" description="Disordered" evidence="2">
    <location>
        <begin position="867"/>
        <end position="886"/>
    </location>
</feature>
<accession>A0AA38RE02</accession>
<feature type="coiled-coil region" evidence="1">
    <location>
        <begin position="542"/>
        <end position="714"/>
    </location>
</feature>
<gene>
    <name evidence="5" type="ORF">NKR23_g10691</name>
</gene>
<comment type="caution">
    <text evidence="5">The sequence shown here is derived from an EMBL/GenBank/DDBJ whole genome shotgun (WGS) entry which is preliminary data.</text>
</comment>
<dbReference type="Proteomes" id="UP001174694">
    <property type="component" value="Unassembled WGS sequence"/>
</dbReference>
<organism evidence="5 6">
    <name type="scientific">Pleurostoma richardsiae</name>
    <dbReference type="NCBI Taxonomy" id="41990"/>
    <lineage>
        <taxon>Eukaryota</taxon>
        <taxon>Fungi</taxon>
        <taxon>Dikarya</taxon>
        <taxon>Ascomycota</taxon>
        <taxon>Pezizomycotina</taxon>
        <taxon>Sordariomycetes</taxon>
        <taxon>Sordariomycetidae</taxon>
        <taxon>Calosphaeriales</taxon>
        <taxon>Pleurostomataceae</taxon>
        <taxon>Pleurostoma</taxon>
    </lineage>
</organism>
<feature type="region of interest" description="Disordered" evidence="2">
    <location>
        <begin position="275"/>
        <end position="310"/>
    </location>
</feature>
<keyword evidence="6" id="KW-1185">Reference proteome</keyword>
<dbReference type="InterPro" id="IPR056703">
    <property type="entry name" value="DUF7801"/>
</dbReference>
<evidence type="ECO:0000259" key="3">
    <source>
        <dbReference type="Pfam" id="PF15456"/>
    </source>
</evidence>
<protein>
    <submittedName>
        <fullName evidence="5">Involucrin repeat protein</fullName>
    </submittedName>
</protein>
<reference evidence="5" key="1">
    <citation type="submission" date="2022-07" db="EMBL/GenBank/DDBJ databases">
        <title>Fungi with potential for degradation of polypropylene.</title>
        <authorList>
            <person name="Gostincar C."/>
        </authorList>
    </citation>
    <scope>NUCLEOTIDE SEQUENCE</scope>
    <source>
        <strain evidence="5">EXF-13308</strain>
    </source>
</reference>
<dbReference type="Pfam" id="PF15456">
    <property type="entry name" value="Uds1"/>
    <property type="match status" value="1"/>
</dbReference>
<feature type="compositionally biased region" description="Basic and acidic residues" evidence="2">
    <location>
        <begin position="275"/>
        <end position="302"/>
    </location>
</feature>
<name>A0AA38RE02_9PEZI</name>
<evidence type="ECO:0000313" key="5">
    <source>
        <dbReference type="EMBL" id="KAJ9133576.1"/>
    </source>
</evidence>
<keyword evidence="1" id="KW-0175">Coiled coil</keyword>
<proteinExistence type="predicted"/>
<feature type="coiled-coil region" evidence="1">
    <location>
        <begin position="738"/>
        <end position="800"/>
    </location>
</feature>
<dbReference type="EMBL" id="JANBVO010000049">
    <property type="protein sequence ID" value="KAJ9133576.1"/>
    <property type="molecule type" value="Genomic_DNA"/>
</dbReference>